<evidence type="ECO:0000256" key="1">
    <source>
        <dbReference type="SAM" id="MobiDB-lite"/>
    </source>
</evidence>
<comment type="caution">
    <text evidence="2">The sequence shown here is derived from an EMBL/GenBank/DDBJ whole genome shotgun (WGS) entry which is preliminary data.</text>
</comment>
<reference evidence="2 3" key="1">
    <citation type="journal article" date="2018" name="Cell">
        <title>The Chara Genome: Secondary Complexity and Implications for Plant Terrestrialization.</title>
        <authorList>
            <person name="Nishiyama T."/>
            <person name="Sakayama H."/>
            <person name="Vries J.D."/>
            <person name="Buschmann H."/>
            <person name="Saint-Marcoux D."/>
            <person name="Ullrich K.K."/>
            <person name="Haas F.B."/>
            <person name="Vanderstraeten L."/>
            <person name="Becker D."/>
            <person name="Lang D."/>
            <person name="Vosolsobe S."/>
            <person name="Rombauts S."/>
            <person name="Wilhelmsson P.K.I."/>
            <person name="Janitza P."/>
            <person name="Kern R."/>
            <person name="Heyl A."/>
            <person name="Rumpler F."/>
            <person name="Villalobos L.I.A.C."/>
            <person name="Clay J.M."/>
            <person name="Skokan R."/>
            <person name="Toyoda A."/>
            <person name="Suzuki Y."/>
            <person name="Kagoshima H."/>
            <person name="Schijlen E."/>
            <person name="Tajeshwar N."/>
            <person name="Catarino B."/>
            <person name="Hetherington A.J."/>
            <person name="Saltykova A."/>
            <person name="Bonnot C."/>
            <person name="Breuninger H."/>
            <person name="Symeonidi A."/>
            <person name="Radhakrishnan G.V."/>
            <person name="Van Nieuwerburgh F."/>
            <person name="Deforce D."/>
            <person name="Chang C."/>
            <person name="Karol K.G."/>
            <person name="Hedrich R."/>
            <person name="Ulvskov P."/>
            <person name="Glockner G."/>
            <person name="Delwiche C.F."/>
            <person name="Petrasek J."/>
            <person name="Van de Peer Y."/>
            <person name="Friml J."/>
            <person name="Beilby M."/>
            <person name="Dolan L."/>
            <person name="Kohara Y."/>
            <person name="Sugano S."/>
            <person name="Fujiyama A."/>
            <person name="Delaux P.-M."/>
            <person name="Quint M."/>
            <person name="TheiBen G."/>
            <person name="Hagemann M."/>
            <person name="Harholt J."/>
            <person name="Dunand C."/>
            <person name="Zachgo S."/>
            <person name="Langdale J."/>
            <person name="Maumus F."/>
            <person name="Straeten D.V.D."/>
            <person name="Gould S.B."/>
            <person name="Rensing S.A."/>
        </authorList>
    </citation>
    <scope>NUCLEOTIDE SEQUENCE [LARGE SCALE GENOMIC DNA]</scope>
    <source>
        <strain evidence="2 3">S276</strain>
    </source>
</reference>
<dbReference type="Gramene" id="GBG41087">
    <property type="protein sequence ID" value="GBG41087"/>
    <property type="gene ID" value="CBR_g73965"/>
</dbReference>
<feature type="region of interest" description="Disordered" evidence="1">
    <location>
        <begin position="253"/>
        <end position="332"/>
    </location>
</feature>
<feature type="compositionally biased region" description="Low complexity" evidence="1">
    <location>
        <begin position="152"/>
        <end position="169"/>
    </location>
</feature>
<sequence>MCYDDVDVCAQFSTTISRIPLKQVASAPASPAHEVWRSGRVAVAGGGWSDLGARSHCSSSSSLAPPLSQHSCSANGGNFDGGNPFRAFGGSRPMAKHPERLDIPPRFLPPKSASMNGPPPTYQSSSRFNYNTTTNNDNNHNNTLGGGGGGPPARSQSSSSPSMGVGAAGDLLQRSNSGGAGLQFVHLRPGDGWDLAAHQAGGYQGSSGRRSPLLRSGGAAESPLIIPGLGARGPDDFVGVGVVDPTIFCGTSRYNETIPPQLSPTPPPRPPPSSPPPPLSPRSNGETTSGSQQGGGFGSGDVLCSPRAGRMTGGQAGSRGDTLSSPLHSPPRMQAPLLHQEVAAIARVIPTDGRHQGGQEDPGSVRSQQSTEAGPRMITRLRSALNAERTARVIERQRIMELEGKVCACCPLGANVLLV</sequence>
<keyword evidence="3" id="KW-1185">Reference proteome</keyword>
<organism evidence="2 3">
    <name type="scientific">Chara braunii</name>
    <name type="common">Braun's stonewort</name>
    <dbReference type="NCBI Taxonomy" id="69332"/>
    <lineage>
        <taxon>Eukaryota</taxon>
        <taxon>Viridiplantae</taxon>
        <taxon>Streptophyta</taxon>
        <taxon>Charophyceae</taxon>
        <taxon>Charales</taxon>
        <taxon>Characeae</taxon>
        <taxon>Chara</taxon>
    </lineage>
</organism>
<dbReference type="AlphaFoldDB" id="A0A388JIJ2"/>
<name>A0A388JIJ2_CHABU</name>
<evidence type="ECO:0000313" key="3">
    <source>
        <dbReference type="Proteomes" id="UP000265515"/>
    </source>
</evidence>
<evidence type="ECO:0000313" key="2">
    <source>
        <dbReference type="EMBL" id="GBG41087.1"/>
    </source>
</evidence>
<feature type="compositionally biased region" description="Pro residues" evidence="1">
    <location>
        <begin position="261"/>
        <end position="280"/>
    </location>
</feature>
<dbReference type="Proteomes" id="UP000265515">
    <property type="component" value="Unassembled WGS sequence"/>
</dbReference>
<accession>A0A388JIJ2</accession>
<feature type="region of interest" description="Disordered" evidence="1">
    <location>
        <begin position="83"/>
        <end position="174"/>
    </location>
</feature>
<gene>
    <name evidence="2" type="ORF">CBR_g73965</name>
</gene>
<feature type="compositionally biased region" description="Low complexity" evidence="1">
    <location>
        <begin position="129"/>
        <end position="143"/>
    </location>
</feature>
<proteinExistence type="predicted"/>
<protein>
    <submittedName>
        <fullName evidence="2">Uncharacterized protein</fullName>
    </submittedName>
</protein>
<feature type="region of interest" description="Disordered" evidence="1">
    <location>
        <begin position="352"/>
        <end position="374"/>
    </location>
</feature>
<dbReference type="EMBL" id="BFEA01002273">
    <property type="protein sequence ID" value="GBG41087.1"/>
    <property type="molecule type" value="Genomic_DNA"/>
</dbReference>